<sequence length="453" mass="49221">MGRLFWKVLAGFWLSLLLVALAVGSLVSLYTRATLGSNGDLAFGPRVEFMLAAAAAALSHGGTEAVRKQIADWPPREREDLRVTDRSGRDLFARPVPATALAEARELSQRPNRPRDAPRLVQTADGSEYLLFVPDEGGGLTNPEHRSIPPLLRRLPPPTLAIIIGSLAGLAFSALLVWYLMRRVRVLRRAFSRLASGDMDVRIGTSLGRGRDELHELGRDFDRMATRLQALLGAQRRLLHDVSHELRSPLARLQAAVGLARQQPERNRDSLERIEREGERLNTLVGELLTLSRLEAGVEEGQREPLDFAALLDEIASDARFEATALGREVHCRAPATLMLAGHAEQLHRAVDNVIRNALKYARHTVDIELSTAPGAAHCQLRVCDDGPGVEAADLPQLFEPFFRVTGGGYSGYGLGLTIARCAVGSHGGRISASNRPGGGLCVCIELPLAAAD</sequence>
<dbReference type="EC" id="2.7.13.3" evidence="3"/>
<evidence type="ECO:0000256" key="8">
    <source>
        <dbReference type="ARBA" id="ARBA00022777"/>
    </source>
</evidence>
<dbReference type="InterPro" id="IPR005467">
    <property type="entry name" value="His_kinase_dom"/>
</dbReference>
<keyword evidence="10" id="KW-0812">Transmembrane</keyword>
<evidence type="ECO:0000256" key="3">
    <source>
        <dbReference type="ARBA" id="ARBA00012438"/>
    </source>
</evidence>
<evidence type="ECO:0000256" key="9">
    <source>
        <dbReference type="ARBA" id="ARBA00022840"/>
    </source>
</evidence>
<dbReference type="Pfam" id="PF00512">
    <property type="entry name" value="HisKA"/>
    <property type="match status" value="1"/>
</dbReference>
<keyword evidence="14" id="KW-1185">Reference proteome</keyword>
<dbReference type="PROSITE" id="PS50109">
    <property type="entry name" value="HIS_KIN"/>
    <property type="match status" value="1"/>
</dbReference>
<evidence type="ECO:0000256" key="5">
    <source>
        <dbReference type="ARBA" id="ARBA00022553"/>
    </source>
</evidence>
<dbReference type="SMART" id="SM00304">
    <property type="entry name" value="HAMP"/>
    <property type="match status" value="1"/>
</dbReference>
<dbReference type="CDD" id="cd00082">
    <property type="entry name" value="HisKA"/>
    <property type="match status" value="1"/>
</dbReference>
<comment type="caution">
    <text evidence="13">The sequence shown here is derived from an EMBL/GenBank/DDBJ whole genome shotgun (WGS) entry which is preliminary data.</text>
</comment>
<evidence type="ECO:0000256" key="10">
    <source>
        <dbReference type="SAM" id="Phobius"/>
    </source>
</evidence>
<dbReference type="GO" id="GO:0000155">
    <property type="term" value="F:phosphorelay sensor kinase activity"/>
    <property type="evidence" value="ECO:0007669"/>
    <property type="project" value="InterPro"/>
</dbReference>
<comment type="catalytic activity">
    <reaction evidence="1">
        <text>ATP + protein L-histidine = ADP + protein N-phospho-L-histidine.</text>
        <dbReference type="EC" id="2.7.13.3"/>
    </reaction>
</comment>
<feature type="domain" description="HAMP" evidence="12">
    <location>
        <begin position="178"/>
        <end position="233"/>
    </location>
</feature>
<name>A0A317MXZ2_9GAMM</name>
<dbReference type="InterPro" id="IPR050980">
    <property type="entry name" value="2C_sensor_his_kinase"/>
</dbReference>
<evidence type="ECO:0000256" key="7">
    <source>
        <dbReference type="ARBA" id="ARBA00022741"/>
    </source>
</evidence>
<dbReference type="AlphaFoldDB" id="A0A317MXZ2"/>
<evidence type="ECO:0000313" key="13">
    <source>
        <dbReference type="EMBL" id="PWV63507.1"/>
    </source>
</evidence>
<dbReference type="Pfam" id="PF00672">
    <property type="entry name" value="HAMP"/>
    <property type="match status" value="1"/>
</dbReference>
<dbReference type="InterPro" id="IPR036890">
    <property type="entry name" value="HATPase_C_sf"/>
</dbReference>
<dbReference type="InterPro" id="IPR004358">
    <property type="entry name" value="Sig_transdc_His_kin-like_C"/>
</dbReference>
<dbReference type="PRINTS" id="PR00344">
    <property type="entry name" value="BCTRLSENSOR"/>
</dbReference>
<dbReference type="PANTHER" id="PTHR44936:SF10">
    <property type="entry name" value="SENSOR PROTEIN RSTB"/>
    <property type="match status" value="1"/>
</dbReference>
<dbReference type="CDD" id="cd06225">
    <property type="entry name" value="HAMP"/>
    <property type="match status" value="1"/>
</dbReference>
<evidence type="ECO:0000256" key="2">
    <source>
        <dbReference type="ARBA" id="ARBA00004651"/>
    </source>
</evidence>
<dbReference type="Proteomes" id="UP000246569">
    <property type="component" value="Unassembled WGS sequence"/>
</dbReference>
<comment type="subcellular location">
    <subcellularLocation>
        <location evidence="2">Cell membrane</location>
        <topology evidence="2">Multi-pass membrane protein</topology>
    </subcellularLocation>
</comment>
<dbReference type="InterPro" id="IPR003660">
    <property type="entry name" value="HAMP_dom"/>
</dbReference>
<dbReference type="InterPro" id="IPR003594">
    <property type="entry name" value="HATPase_dom"/>
</dbReference>
<proteinExistence type="predicted"/>
<dbReference type="OrthoDB" id="9804645at2"/>
<dbReference type="Gene3D" id="1.10.287.130">
    <property type="match status" value="1"/>
</dbReference>
<accession>A0A317MXZ2</accession>
<feature type="transmembrane region" description="Helical" evidence="10">
    <location>
        <begin position="160"/>
        <end position="181"/>
    </location>
</feature>
<evidence type="ECO:0000313" key="14">
    <source>
        <dbReference type="Proteomes" id="UP000246569"/>
    </source>
</evidence>
<keyword evidence="4" id="KW-1003">Cell membrane</keyword>
<dbReference type="PANTHER" id="PTHR44936">
    <property type="entry name" value="SENSOR PROTEIN CREC"/>
    <property type="match status" value="1"/>
</dbReference>
<dbReference type="RefSeq" id="WP_110017981.1">
    <property type="nucleotide sequence ID" value="NZ_QGTJ01000003.1"/>
</dbReference>
<dbReference type="EMBL" id="QGTJ01000003">
    <property type="protein sequence ID" value="PWV63507.1"/>
    <property type="molecule type" value="Genomic_DNA"/>
</dbReference>
<feature type="domain" description="Histidine kinase" evidence="11">
    <location>
        <begin position="241"/>
        <end position="451"/>
    </location>
</feature>
<keyword evidence="7" id="KW-0547">Nucleotide-binding</keyword>
<reference evidence="13 14" key="1">
    <citation type="submission" date="2018-05" db="EMBL/GenBank/DDBJ databases">
        <title>Genomic Encyclopedia of Type Strains, Phase IV (KMG-IV): sequencing the most valuable type-strain genomes for metagenomic binning, comparative biology and taxonomic classification.</title>
        <authorList>
            <person name="Goeker M."/>
        </authorList>
    </citation>
    <scope>NUCLEOTIDE SEQUENCE [LARGE SCALE GENOMIC DNA]</scope>
    <source>
        <strain evidence="13 14">DSM 23606</strain>
    </source>
</reference>
<dbReference type="Gene3D" id="6.10.340.10">
    <property type="match status" value="1"/>
</dbReference>
<dbReference type="SUPFAM" id="SSF158472">
    <property type="entry name" value="HAMP domain-like"/>
    <property type="match status" value="1"/>
</dbReference>
<evidence type="ECO:0000259" key="12">
    <source>
        <dbReference type="PROSITE" id="PS50885"/>
    </source>
</evidence>
<evidence type="ECO:0000256" key="4">
    <source>
        <dbReference type="ARBA" id="ARBA00022475"/>
    </source>
</evidence>
<dbReference type="PROSITE" id="PS50885">
    <property type="entry name" value="HAMP"/>
    <property type="match status" value="1"/>
</dbReference>
<dbReference type="Gene3D" id="3.30.565.10">
    <property type="entry name" value="Histidine kinase-like ATPase, C-terminal domain"/>
    <property type="match status" value="1"/>
</dbReference>
<dbReference type="GO" id="GO:0005524">
    <property type="term" value="F:ATP binding"/>
    <property type="evidence" value="ECO:0007669"/>
    <property type="project" value="UniProtKB-KW"/>
</dbReference>
<keyword evidence="10" id="KW-1133">Transmembrane helix</keyword>
<keyword evidence="8 13" id="KW-0418">Kinase</keyword>
<keyword evidence="5" id="KW-0597">Phosphoprotein</keyword>
<dbReference type="InterPro" id="IPR036097">
    <property type="entry name" value="HisK_dim/P_sf"/>
</dbReference>
<keyword evidence="10" id="KW-0472">Membrane</keyword>
<organism evidence="13 14">
    <name type="scientific">Plasticicumulans acidivorans</name>
    <dbReference type="NCBI Taxonomy" id="886464"/>
    <lineage>
        <taxon>Bacteria</taxon>
        <taxon>Pseudomonadati</taxon>
        <taxon>Pseudomonadota</taxon>
        <taxon>Gammaproteobacteria</taxon>
        <taxon>Candidatus Competibacteraceae</taxon>
        <taxon>Plasticicumulans</taxon>
    </lineage>
</organism>
<evidence type="ECO:0000256" key="6">
    <source>
        <dbReference type="ARBA" id="ARBA00022679"/>
    </source>
</evidence>
<dbReference type="SMART" id="SM00388">
    <property type="entry name" value="HisKA"/>
    <property type="match status" value="1"/>
</dbReference>
<protein>
    <recommendedName>
        <fullName evidence="3">histidine kinase</fullName>
        <ecNumber evidence="3">2.7.13.3</ecNumber>
    </recommendedName>
</protein>
<dbReference type="SUPFAM" id="SSF55874">
    <property type="entry name" value="ATPase domain of HSP90 chaperone/DNA topoisomerase II/histidine kinase"/>
    <property type="match status" value="1"/>
</dbReference>
<gene>
    <name evidence="13" type="ORF">C7443_103438</name>
</gene>
<evidence type="ECO:0000256" key="1">
    <source>
        <dbReference type="ARBA" id="ARBA00000085"/>
    </source>
</evidence>
<dbReference type="SUPFAM" id="SSF47384">
    <property type="entry name" value="Homodimeric domain of signal transducing histidine kinase"/>
    <property type="match status" value="1"/>
</dbReference>
<keyword evidence="6" id="KW-0808">Transferase</keyword>
<keyword evidence="9" id="KW-0067">ATP-binding</keyword>
<dbReference type="Pfam" id="PF02518">
    <property type="entry name" value="HATPase_c"/>
    <property type="match status" value="1"/>
</dbReference>
<evidence type="ECO:0000259" key="11">
    <source>
        <dbReference type="PROSITE" id="PS50109"/>
    </source>
</evidence>
<dbReference type="GO" id="GO:0005886">
    <property type="term" value="C:plasma membrane"/>
    <property type="evidence" value="ECO:0007669"/>
    <property type="project" value="UniProtKB-SubCell"/>
</dbReference>
<dbReference type="InterPro" id="IPR003661">
    <property type="entry name" value="HisK_dim/P_dom"/>
</dbReference>
<dbReference type="SMART" id="SM00387">
    <property type="entry name" value="HATPase_c"/>
    <property type="match status" value="1"/>
</dbReference>